<keyword evidence="1" id="KW-1133">Transmembrane helix</keyword>
<name>A0A2Z5ZBA7_9STRA</name>
<feature type="transmembrane region" description="Helical" evidence="1">
    <location>
        <begin position="12"/>
        <end position="30"/>
    </location>
</feature>
<keyword evidence="2" id="KW-0934">Plastid</keyword>
<dbReference type="AlphaFoldDB" id="A0A2Z5ZBA7"/>
<organism evidence="2">
    <name type="scientific">Nitzschia sp. NIES-3576</name>
    <dbReference type="NCBI Taxonomy" id="2083273"/>
    <lineage>
        <taxon>Eukaryota</taxon>
        <taxon>Sar</taxon>
        <taxon>Stramenopiles</taxon>
        <taxon>Ochrophyta</taxon>
        <taxon>Bacillariophyta</taxon>
        <taxon>Bacillariophyceae</taxon>
        <taxon>Bacillariophycidae</taxon>
        <taxon>Bacillariales</taxon>
        <taxon>Bacillariaceae</taxon>
        <taxon>Nitzschia</taxon>
    </lineage>
</organism>
<dbReference type="EMBL" id="AP018508">
    <property type="protein sequence ID" value="BBC77654.1"/>
    <property type="molecule type" value="Genomic_DNA"/>
</dbReference>
<keyword evidence="1" id="KW-0812">Transmembrane</keyword>
<reference evidence="2" key="1">
    <citation type="submission" date="2018-02" db="EMBL/GenBank/DDBJ databases">
        <title>Evolution and diversity of non-photosynthetic diatom plastid genomes.</title>
        <authorList>
            <person name="Kamikawa R."/>
            <person name="Ishii K."/>
        </authorList>
    </citation>
    <scope>NUCLEOTIDE SEQUENCE</scope>
    <source>
        <strain evidence="2">NIES 3576</strain>
    </source>
</reference>
<evidence type="ECO:0000256" key="1">
    <source>
        <dbReference type="SAM" id="Phobius"/>
    </source>
</evidence>
<gene>
    <name evidence="2" type="primary">orf136</name>
</gene>
<evidence type="ECO:0000313" key="2">
    <source>
        <dbReference type="EMBL" id="BBC77654.1"/>
    </source>
</evidence>
<proteinExistence type="predicted"/>
<keyword evidence="1" id="KW-0472">Membrane</keyword>
<sequence>MDQQTLRNTQILFNTILMLIILGKYFWKALQKILIQNIKNIEKKINNSEIILFKATFYYYFFYEKLHKIINRIKKRKKIIIKNKKKRLAIKIFLIKHSLIVRYHLIIDYFLIEKSRLYANLVNNIIIIILNKLKKN</sequence>
<accession>A0A2Z5ZBA7</accession>
<geneLocation type="plastid" evidence="2"/>
<protein>
    <submittedName>
        <fullName evidence="2">Uncharacterized protein</fullName>
    </submittedName>
</protein>